<protein>
    <recommendedName>
        <fullName evidence="4">Glycosyltransferase 61 catalytic domain-containing protein</fullName>
    </recommendedName>
</protein>
<reference evidence="5 6" key="1">
    <citation type="submission" date="2018-03" db="EMBL/GenBank/DDBJ databases">
        <title>A gene transfer event suggests a long-term partnership between eustigmatophyte algae and a novel lineage of endosymbiotic bacteria.</title>
        <authorList>
            <person name="Yurchenko T."/>
            <person name="Sevcikova T."/>
            <person name="Pribyl P."/>
            <person name="El Karkouri K."/>
            <person name="Klimes V."/>
            <person name="Amaral R."/>
            <person name="Zbrankova V."/>
            <person name="Kim E."/>
            <person name="Raoult D."/>
            <person name="Santos L.M.A."/>
            <person name="Elias M."/>
        </authorList>
    </citation>
    <scope>NUCLEOTIDE SEQUENCE [LARGE SCALE GENOMIC DNA]</scope>
    <source>
        <strain evidence="5">CCALA 838</strain>
    </source>
</reference>
<dbReference type="PANTHER" id="PTHR20961">
    <property type="entry name" value="GLYCOSYLTRANSFERASE"/>
    <property type="match status" value="1"/>
</dbReference>
<evidence type="ECO:0000313" key="6">
    <source>
        <dbReference type="Proteomes" id="UP000241762"/>
    </source>
</evidence>
<evidence type="ECO:0000256" key="3">
    <source>
        <dbReference type="ARBA" id="ARBA00023180"/>
    </source>
</evidence>
<evidence type="ECO:0000256" key="1">
    <source>
        <dbReference type="ARBA" id="ARBA00022676"/>
    </source>
</evidence>
<evidence type="ECO:0000259" key="4">
    <source>
        <dbReference type="Pfam" id="PF04577"/>
    </source>
</evidence>
<name>A0A2P1P7Y1_9RICK</name>
<dbReference type="Pfam" id="PF04577">
    <property type="entry name" value="Glyco_transf_61"/>
    <property type="match status" value="1"/>
</dbReference>
<keyword evidence="2" id="KW-0808">Transferase</keyword>
<dbReference type="GO" id="GO:0016757">
    <property type="term" value="F:glycosyltransferase activity"/>
    <property type="evidence" value="ECO:0007669"/>
    <property type="project" value="UniProtKB-KW"/>
</dbReference>
<keyword evidence="1" id="KW-0328">Glycosyltransferase</keyword>
<gene>
    <name evidence="5" type="ORF">phytr_4230</name>
</gene>
<dbReference type="InterPro" id="IPR007657">
    <property type="entry name" value="Glycosyltransferase_61"/>
</dbReference>
<evidence type="ECO:0000313" key="5">
    <source>
        <dbReference type="EMBL" id="AVP87373.1"/>
    </source>
</evidence>
<accession>A0A2P1P7Y1</accession>
<organism evidence="5 6">
    <name type="scientific">Candidatus Phycorickettsia trachydisci</name>
    <dbReference type="NCBI Taxonomy" id="2115978"/>
    <lineage>
        <taxon>Bacteria</taxon>
        <taxon>Pseudomonadati</taxon>
        <taxon>Pseudomonadota</taxon>
        <taxon>Alphaproteobacteria</taxon>
        <taxon>Rickettsiales</taxon>
        <taxon>Rickettsiaceae</taxon>
        <taxon>Candidatus Phycorickettsia</taxon>
    </lineage>
</organism>
<dbReference type="RefSeq" id="WP_106874239.1">
    <property type="nucleotide sequence ID" value="NZ_CP027845.1"/>
</dbReference>
<dbReference type="AlphaFoldDB" id="A0A2P1P7Y1"/>
<keyword evidence="6" id="KW-1185">Reference proteome</keyword>
<dbReference type="EMBL" id="CP027845">
    <property type="protein sequence ID" value="AVP87373.1"/>
    <property type="molecule type" value="Genomic_DNA"/>
</dbReference>
<dbReference type="KEGG" id="ptc:phytr_4230"/>
<sequence>MQATPLEDLKTQGLLTSSELPDIIKEEITKLEPSNKKQPANLDKSDLEPETILYTKDLLFVAQLPEGIVVNDGKILTKDCVIIKDTQTSPENDQIKLRELDEKFLYYNGRLAVISSPGSENWYHWLVQVLPRLAILKESKIEYDHIYINGLEEWHKTSLKKFLSCNGINEEKLLIINEDCIIKARELIVPSVPHIPCKGHHGLSWLEETLEGVFLKDDTECETYDKIYISRANASSRKIINEEEIKCKLEDLDFEILYLEKLSPEVQAKIFAHAKIIAGPHGSGFANLIFAEPGFKLIEIDYEKERSYFKEMTEQLGGQYELYHVKSEDISENADPEKDPNMKLCDDFFIRLSGHLGEINT</sequence>
<keyword evidence="3" id="KW-0325">Glycoprotein</keyword>
<dbReference type="InterPro" id="IPR049625">
    <property type="entry name" value="Glyco_transf_61_cat"/>
</dbReference>
<dbReference type="Proteomes" id="UP000241762">
    <property type="component" value="Chromosome"/>
</dbReference>
<evidence type="ECO:0000256" key="2">
    <source>
        <dbReference type="ARBA" id="ARBA00022679"/>
    </source>
</evidence>
<feature type="domain" description="Glycosyltransferase 61 catalytic" evidence="4">
    <location>
        <begin position="122"/>
        <end position="297"/>
    </location>
</feature>
<proteinExistence type="predicted"/>
<dbReference type="OrthoDB" id="288504at2"/>